<evidence type="ECO:0000256" key="6">
    <source>
        <dbReference type="ARBA" id="ARBA00023015"/>
    </source>
</evidence>
<dbReference type="SUPFAM" id="SSF49417">
    <property type="entry name" value="p53-like transcription factors"/>
    <property type="match status" value="1"/>
</dbReference>
<dbReference type="Pfam" id="PF21907">
    <property type="entry name" value="SAM_CEP-1_C"/>
    <property type="match status" value="1"/>
</dbReference>
<keyword evidence="3" id="KW-0053">Apoptosis</keyword>
<keyword evidence="9" id="KW-0804">Transcription</keyword>
<organism evidence="14 15">
    <name type="scientific">Caenorhabditis auriculariae</name>
    <dbReference type="NCBI Taxonomy" id="2777116"/>
    <lineage>
        <taxon>Eukaryota</taxon>
        <taxon>Metazoa</taxon>
        <taxon>Ecdysozoa</taxon>
        <taxon>Nematoda</taxon>
        <taxon>Chromadorea</taxon>
        <taxon>Rhabditida</taxon>
        <taxon>Rhabditina</taxon>
        <taxon>Rhabditomorpha</taxon>
        <taxon>Rhabditoidea</taxon>
        <taxon>Rhabditidae</taxon>
        <taxon>Peloderinae</taxon>
        <taxon>Caenorhabditis</taxon>
    </lineage>
</organism>
<dbReference type="InterPro" id="IPR002117">
    <property type="entry name" value="p53_tumour_suppressor"/>
</dbReference>
<evidence type="ECO:0000256" key="11">
    <source>
        <dbReference type="PIRSR" id="PIRSR602117-1"/>
    </source>
</evidence>
<feature type="domain" description="CEP-1 C-terminal SAM" evidence="13">
    <location>
        <begin position="559"/>
        <end position="642"/>
    </location>
</feature>
<accession>A0A8S1GTW7</accession>
<dbReference type="PANTHER" id="PTHR11447">
    <property type="entry name" value="CELLULAR TUMOR ANTIGEN P53"/>
    <property type="match status" value="1"/>
</dbReference>
<dbReference type="AlphaFoldDB" id="A0A8S1GTW7"/>
<dbReference type="InterPro" id="IPR054106">
    <property type="entry name" value="CEP-1_C"/>
</dbReference>
<name>A0A8S1GTW7_9PELO</name>
<reference evidence="14" key="1">
    <citation type="submission" date="2020-10" db="EMBL/GenBank/DDBJ databases">
        <authorList>
            <person name="Kikuchi T."/>
        </authorList>
    </citation>
    <scope>NUCLEOTIDE SEQUENCE</scope>
    <source>
        <strain evidence="14">NKZ352</strain>
    </source>
</reference>
<dbReference type="InterPro" id="IPR011615">
    <property type="entry name" value="p53_DNA-bd"/>
</dbReference>
<keyword evidence="8" id="KW-0010">Activator</keyword>
<keyword evidence="5 11" id="KW-0862">Zinc</keyword>
<evidence type="ECO:0000259" key="12">
    <source>
        <dbReference type="Pfam" id="PF00870"/>
    </source>
</evidence>
<dbReference type="GO" id="GO:0005634">
    <property type="term" value="C:nucleus"/>
    <property type="evidence" value="ECO:0007669"/>
    <property type="project" value="UniProtKB-SubCell"/>
</dbReference>
<evidence type="ECO:0000256" key="4">
    <source>
        <dbReference type="ARBA" id="ARBA00022723"/>
    </source>
</evidence>
<dbReference type="GO" id="GO:0000981">
    <property type="term" value="F:DNA-binding transcription factor activity, RNA polymerase II-specific"/>
    <property type="evidence" value="ECO:0007669"/>
    <property type="project" value="TreeGrafter"/>
</dbReference>
<evidence type="ECO:0000256" key="10">
    <source>
        <dbReference type="ARBA" id="ARBA00023242"/>
    </source>
</evidence>
<comment type="cofactor">
    <cofactor evidence="11">
        <name>Zn(2+)</name>
        <dbReference type="ChEBI" id="CHEBI:29105"/>
    </cofactor>
    <text evidence="11">Binds 1 zinc ion per subunit.</text>
</comment>
<evidence type="ECO:0000256" key="1">
    <source>
        <dbReference type="ARBA" id="ARBA00004123"/>
    </source>
</evidence>
<dbReference type="GO" id="GO:0000978">
    <property type="term" value="F:RNA polymerase II cis-regulatory region sequence-specific DNA binding"/>
    <property type="evidence" value="ECO:0007669"/>
    <property type="project" value="TreeGrafter"/>
</dbReference>
<dbReference type="PANTHER" id="PTHR11447:SF16">
    <property type="entry name" value="P53 PROTEIN LONG FORM VARIANT 1"/>
    <property type="match status" value="1"/>
</dbReference>
<feature type="domain" description="p53 DNA-binding" evidence="12">
    <location>
        <begin position="284"/>
        <end position="424"/>
    </location>
</feature>
<dbReference type="EMBL" id="CAJGYM010000004">
    <property type="protein sequence ID" value="CAD6186484.1"/>
    <property type="molecule type" value="Genomic_DNA"/>
</dbReference>
<keyword evidence="10" id="KW-0539">Nucleus</keyword>
<keyword evidence="4 11" id="KW-0479">Metal-binding</keyword>
<feature type="binding site" evidence="11">
    <location>
        <position position="326"/>
    </location>
    <ligand>
        <name>Zn(2+)</name>
        <dbReference type="ChEBI" id="CHEBI:29105"/>
    </ligand>
</feature>
<evidence type="ECO:0000256" key="7">
    <source>
        <dbReference type="ARBA" id="ARBA00023125"/>
    </source>
</evidence>
<dbReference type="GO" id="GO:0046872">
    <property type="term" value="F:metal ion binding"/>
    <property type="evidence" value="ECO:0007669"/>
    <property type="project" value="UniProtKB-KW"/>
</dbReference>
<dbReference type="Pfam" id="PF00870">
    <property type="entry name" value="P53"/>
    <property type="match status" value="1"/>
</dbReference>
<dbReference type="Proteomes" id="UP000835052">
    <property type="component" value="Unassembled WGS sequence"/>
</dbReference>
<keyword evidence="7" id="KW-0238">DNA-binding</keyword>
<comment type="subcellular location">
    <subcellularLocation>
        <location evidence="1">Nucleus</location>
    </subcellularLocation>
</comment>
<dbReference type="Gene3D" id="2.60.40.720">
    <property type="match status" value="1"/>
</dbReference>
<comment type="caution">
    <text evidence="14">The sequence shown here is derived from an EMBL/GenBank/DDBJ whole genome shotgun (WGS) entry which is preliminary data.</text>
</comment>
<evidence type="ECO:0000256" key="9">
    <source>
        <dbReference type="ARBA" id="ARBA00023163"/>
    </source>
</evidence>
<keyword evidence="15" id="KW-1185">Reference proteome</keyword>
<dbReference type="InterPro" id="IPR008967">
    <property type="entry name" value="p53-like_TF_DNA-bd_sf"/>
</dbReference>
<dbReference type="GO" id="GO:0006915">
    <property type="term" value="P:apoptotic process"/>
    <property type="evidence" value="ECO:0007669"/>
    <property type="project" value="UniProtKB-KW"/>
</dbReference>
<evidence type="ECO:0000256" key="5">
    <source>
        <dbReference type="ARBA" id="ARBA00022833"/>
    </source>
</evidence>
<feature type="binding site" evidence="11">
    <location>
        <position position="378"/>
    </location>
    <ligand>
        <name>Zn(2+)</name>
        <dbReference type="ChEBI" id="CHEBI:29105"/>
    </ligand>
</feature>
<evidence type="ECO:0000256" key="8">
    <source>
        <dbReference type="ARBA" id="ARBA00023159"/>
    </source>
</evidence>
<proteinExistence type="inferred from homology"/>
<comment type="similarity">
    <text evidence="2">Belongs to the p53 family.</text>
</comment>
<evidence type="ECO:0000259" key="13">
    <source>
        <dbReference type="Pfam" id="PF21907"/>
    </source>
</evidence>
<evidence type="ECO:0000313" key="14">
    <source>
        <dbReference type="EMBL" id="CAD6186484.1"/>
    </source>
</evidence>
<dbReference type="InterPro" id="IPR012346">
    <property type="entry name" value="p53/RUNT-type_TF_DNA-bd_sf"/>
</dbReference>
<feature type="binding site" evidence="11">
    <location>
        <position position="329"/>
    </location>
    <ligand>
        <name>Zn(2+)</name>
        <dbReference type="ChEBI" id="CHEBI:29105"/>
    </ligand>
</feature>
<keyword evidence="6" id="KW-0805">Transcription regulation</keyword>
<protein>
    <submittedName>
        <fullName evidence="14">Uncharacterized protein</fullName>
    </submittedName>
</protein>
<gene>
    <name evidence="14" type="ORF">CAUJ_LOCUS2403</name>
</gene>
<evidence type="ECO:0000313" key="15">
    <source>
        <dbReference type="Proteomes" id="UP000835052"/>
    </source>
</evidence>
<sequence length="668" mass="77182">MATDNEFEEDMVYDCGEEETDAISDILKELKPPSHPGSENCSQVSFPEMSQDSKTKILNGTYALPGTSDELARKLEKMADGPISQLIERKVFGKEHVYGTLKEDYEETVPPSIPVLSRQCTAEPIPTNVLPQYNSNFYTGHFSKSGLMGKCRPQGLQRPKRSKKLTIERTEEAFEPNLGKNVQVLSTSHAPFVHHDRFFDQSGPLEPLDPTVNQMFPVVDMNSNNLSEFNEINPTLYDFQPQEEFSPRNWLQLNINQQDTKKTNEFIFFSRGQVPEGLHPDLPTSLYCKGSIEIPIDFTWKTAEIAAFLRITMRYQNDNTTCVERCLEHKNDDDSVLREHFLRSRPGVRHLSRNDGYGIEFVLPADTEILKAKILFSCLTSCLKKRGPSVIIFTLHDPNHVEICSTFIEFVRVCRNPGRDLKSYSDKKFRQETDMKMIPQGVRRSRQESVTASNFSEVHQNRKRQMSDASEFVVLPKTPRFVETKKNDRQTDLLLGRVKTNPEAVHEFVDENMDSMSLMPQTKRPRPGSEEVFMMPIYGRENAIKLFSYASSMARSQRYDKTVMLNQIRAHPICLQSQVDLSSSISLWLETMRLEEFEDVFLQRNIRRVSDLVDQYHPDFFESLNFTPEAVAIMNEAYCNWFVDHQGELLKQSNRQENFRFRENNDFM</sequence>
<evidence type="ECO:0000256" key="2">
    <source>
        <dbReference type="ARBA" id="ARBA00006167"/>
    </source>
</evidence>
<feature type="binding site" evidence="11">
    <location>
        <position position="382"/>
    </location>
    <ligand>
        <name>Zn(2+)</name>
        <dbReference type="ChEBI" id="CHEBI:29105"/>
    </ligand>
</feature>
<evidence type="ECO:0000256" key="3">
    <source>
        <dbReference type="ARBA" id="ARBA00022703"/>
    </source>
</evidence>